<evidence type="ECO:0000313" key="3">
    <source>
        <dbReference type="Proteomes" id="UP000283210"/>
    </source>
</evidence>
<evidence type="ECO:0000313" key="2">
    <source>
        <dbReference type="EMBL" id="RVE66864.1"/>
    </source>
</evidence>
<dbReference type="AlphaFoldDB" id="A0A3S2PHL4"/>
<proteinExistence type="predicted"/>
<dbReference type="EMBL" id="CM012447">
    <property type="protein sequence ID" value="RVE66864.1"/>
    <property type="molecule type" value="Genomic_DNA"/>
</dbReference>
<reference evidence="2 3" key="1">
    <citation type="submission" date="2018-11" db="EMBL/GenBank/DDBJ databases">
        <authorList>
            <person name="Lopez-Roques C."/>
            <person name="Donnadieu C."/>
            <person name="Bouchez O."/>
            <person name="Klopp C."/>
            <person name="Cabau C."/>
            <person name="Zahm M."/>
        </authorList>
    </citation>
    <scope>NUCLEOTIDE SEQUENCE [LARGE SCALE GENOMIC DNA]</scope>
    <source>
        <strain evidence="2">RS831</strain>
        <tissue evidence="2">Whole body</tissue>
    </source>
</reference>
<reference evidence="2 3" key="2">
    <citation type="submission" date="2019-01" db="EMBL/GenBank/DDBJ databases">
        <title>A chromosome length genome reference of the Java medaka (oryzias javanicus).</title>
        <authorList>
            <person name="Herpin A."/>
            <person name="Takehana Y."/>
            <person name="Naruse K."/>
            <person name="Ansai S."/>
            <person name="Kawaguchi M."/>
        </authorList>
    </citation>
    <scope>NUCLEOTIDE SEQUENCE [LARGE SCALE GENOMIC DNA]</scope>
    <source>
        <strain evidence="2">RS831</strain>
        <tissue evidence="2">Whole body</tissue>
    </source>
</reference>
<protein>
    <submittedName>
        <fullName evidence="2">Uncharacterized protein</fullName>
    </submittedName>
</protein>
<feature type="region of interest" description="Disordered" evidence="1">
    <location>
        <begin position="1"/>
        <end position="72"/>
    </location>
</feature>
<dbReference type="Proteomes" id="UP000283210">
    <property type="component" value="Chromosome 11"/>
</dbReference>
<keyword evidence="3" id="KW-1185">Reference proteome</keyword>
<evidence type="ECO:0000256" key="1">
    <source>
        <dbReference type="SAM" id="MobiDB-lite"/>
    </source>
</evidence>
<sequence>MLLTRVGAPQLLSRTAPQSPKFNKGAAAFELRTPAEAAERDAPSSSATTHCKIRLPRGTQNDDLCCKKRRQS</sequence>
<gene>
    <name evidence="2" type="ORF">OJAV_G00111750</name>
</gene>
<organism evidence="2 3">
    <name type="scientific">Oryzias javanicus</name>
    <name type="common">Javanese ricefish</name>
    <name type="synonym">Aplocheilus javanicus</name>
    <dbReference type="NCBI Taxonomy" id="123683"/>
    <lineage>
        <taxon>Eukaryota</taxon>
        <taxon>Metazoa</taxon>
        <taxon>Chordata</taxon>
        <taxon>Craniata</taxon>
        <taxon>Vertebrata</taxon>
        <taxon>Euteleostomi</taxon>
        <taxon>Actinopterygii</taxon>
        <taxon>Neopterygii</taxon>
        <taxon>Teleostei</taxon>
        <taxon>Neoteleostei</taxon>
        <taxon>Acanthomorphata</taxon>
        <taxon>Ovalentaria</taxon>
        <taxon>Atherinomorphae</taxon>
        <taxon>Beloniformes</taxon>
        <taxon>Adrianichthyidae</taxon>
        <taxon>Oryziinae</taxon>
        <taxon>Oryzias</taxon>
    </lineage>
</organism>
<name>A0A3S2PHL4_ORYJA</name>
<feature type="compositionally biased region" description="Polar residues" evidence="1">
    <location>
        <begin position="12"/>
        <end position="21"/>
    </location>
</feature>
<accession>A0A3S2PHL4</accession>